<dbReference type="GO" id="GO:0005634">
    <property type="term" value="C:nucleus"/>
    <property type="evidence" value="ECO:0007669"/>
    <property type="project" value="UniProtKB-SubCell"/>
</dbReference>
<dbReference type="PANTHER" id="PTHR23185">
    <property type="entry name" value="PROTEIN VIRILIZER HOMOLOG"/>
    <property type="match status" value="1"/>
</dbReference>
<evidence type="ECO:0000256" key="4">
    <source>
        <dbReference type="ARBA" id="ARBA00023187"/>
    </source>
</evidence>
<feature type="domain" description="Virilizer N-terminal" evidence="7">
    <location>
        <begin position="183"/>
        <end position="375"/>
    </location>
</feature>
<feature type="domain" description="Virilizer N-terminal" evidence="7">
    <location>
        <begin position="60"/>
        <end position="146"/>
    </location>
</feature>
<reference evidence="8" key="1">
    <citation type="submission" date="2020-11" db="EMBL/GenBank/DDBJ databases">
        <authorList>
            <person name="Tran Van P."/>
        </authorList>
    </citation>
    <scope>NUCLEOTIDE SEQUENCE</scope>
</reference>
<evidence type="ECO:0000313" key="8">
    <source>
        <dbReference type="EMBL" id="CAD7439954.1"/>
    </source>
</evidence>
<keyword evidence="3" id="KW-0507">mRNA processing</keyword>
<dbReference type="AlphaFoldDB" id="A0A7R9ESC0"/>
<accession>A0A7R9ESC0</accession>
<evidence type="ECO:0000256" key="3">
    <source>
        <dbReference type="ARBA" id="ARBA00022664"/>
    </source>
</evidence>
<evidence type="ECO:0000256" key="2">
    <source>
        <dbReference type="ARBA" id="ARBA00008371"/>
    </source>
</evidence>
<protein>
    <recommendedName>
        <fullName evidence="7">Virilizer N-terminal domain-containing protein</fullName>
    </recommendedName>
</protein>
<evidence type="ECO:0000256" key="5">
    <source>
        <dbReference type="ARBA" id="ARBA00023242"/>
    </source>
</evidence>
<feature type="compositionally biased region" description="Basic and acidic residues" evidence="6">
    <location>
        <begin position="342"/>
        <end position="387"/>
    </location>
</feature>
<dbReference type="GO" id="GO:0006397">
    <property type="term" value="P:mRNA processing"/>
    <property type="evidence" value="ECO:0007669"/>
    <property type="project" value="UniProtKB-KW"/>
</dbReference>
<dbReference type="InterPro" id="IPR031801">
    <property type="entry name" value="VIR_N"/>
</dbReference>
<dbReference type="GO" id="GO:0036396">
    <property type="term" value="C:RNA N6-methyladenosine methyltransferase complex"/>
    <property type="evidence" value="ECO:0007669"/>
    <property type="project" value="TreeGrafter"/>
</dbReference>
<dbReference type="EMBL" id="OD564828">
    <property type="protein sequence ID" value="CAD7439954.1"/>
    <property type="molecule type" value="Genomic_DNA"/>
</dbReference>
<evidence type="ECO:0000259" key="7">
    <source>
        <dbReference type="Pfam" id="PF15912"/>
    </source>
</evidence>
<feature type="compositionally biased region" description="Basic and acidic residues" evidence="6">
    <location>
        <begin position="398"/>
        <end position="407"/>
    </location>
</feature>
<dbReference type="PANTHER" id="PTHR23185:SF0">
    <property type="entry name" value="PROTEIN VIRILIZER HOMOLOG"/>
    <property type="match status" value="1"/>
</dbReference>
<keyword evidence="4" id="KW-0508">mRNA splicing</keyword>
<feature type="compositionally biased region" description="Low complexity" evidence="6">
    <location>
        <begin position="467"/>
        <end position="477"/>
    </location>
</feature>
<evidence type="ECO:0000256" key="6">
    <source>
        <dbReference type="SAM" id="MobiDB-lite"/>
    </source>
</evidence>
<keyword evidence="5" id="KW-0539">Nucleus</keyword>
<name>A0A7R9ESC0_9NEOP</name>
<feature type="compositionally biased region" description="Pro residues" evidence="6">
    <location>
        <begin position="302"/>
        <end position="313"/>
    </location>
</feature>
<gene>
    <name evidence="8" type="ORF">TBIB3V08_LOCUS2493</name>
</gene>
<dbReference type="GO" id="GO:0008380">
    <property type="term" value="P:RNA splicing"/>
    <property type="evidence" value="ECO:0007669"/>
    <property type="project" value="UniProtKB-KW"/>
</dbReference>
<feature type="region of interest" description="Disordered" evidence="6">
    <location>
        <begin position="342"/>
        <end position="478"/>
    </location>
</feature>
<feature type="region of interest" description="Disordered" evidence="6">
    <location>
        <begin position="266"/>
        <end position="326"/>
    </location>
</feature>
<dbReference type="GO" id="GO:0003723">
    <property type="term" value="F:RNA binding"/>
    <property type="evidence" value="ECO:0007669"/>
    <property type="project" value="TreeGrafter"/>
</dbReference>
<dbReference type="InterPro" id="IPR026736">
    <property type="entry name" value="Virilizer"/>
</dbReference>
<organism evidence="8">
    <name type="scientific">Timema bartmani</name>
    <dbReference type="NCBI Taxonomy" id="61472"/>
    <lineage>
        <taxon>Eukaryota</taxon>
        <taxon>Metazoa</taxon>
        <taxon>Ecdysozoa</taxon>
        <taxon>Arthropoda</taxon>
        <taxon>Hexapoda</taxon>
        <taxon>Insecta</taxon>
        <taxon>Pterygota</taxon>
        <taxon>Neoptera</taxon>
        <taxon>Polyneoptera</taxon>
        <taxon>Phasmatodea</taxon>
        <taxon>Timematodea</taxon>
        <taxon>Timematoidea</taxon>
        <taxon>Timematidae</taxon>
        <taxon>Timema</taxon>
    </lineage>
</organism>
<feature type="compositionally biased region" description="Polar residues" evidence="6">
    <location>
        <begin position="270"/>
        <end position="282"/>
    </location>
</feature>
<sequence>MAWRVPKYVLQDDEVCSDARLAPMQPVEYACLNSFSLPAVEEERPVSANQIIRTQRRLAHAKRAQELNLDLVQFPKPVFISEVRIIPLGARVQADFPGGVRLGATNPSQFQIEFFVNDLCKPGASTFESLGGLDYKQNVNIQLECDRRDSGPDSQLRFTLTSDSHFEGGAGWKDSGPDSHYEVRADCKIPTDGLVLRGWYTTITLAVYGILTKSLQEQVPPPIAPTALVPPPDSHVPPDTGAATAEWVQQHTQSAEMVPAVDRNYMDSALPTTDPYTNSYPTETYHAPPPDYPSYHEEWPQQPRPPLHQPPPAAKEHPYDGEALPWESSIEDKLPWERDRVKERDRERHGYRSRSRDRDHSRRDSRDRSRDRDREYREVSWEREGRGGSHPRPPWGDRSSEPPEHHPSLRRLHPPLVHKLRDDSWDRSPTEDEMAPVRKRPRSPPCPHTPPPTNTNSITEDKPTPPQQRWPSPSRSEPAVEVKKGTFFVVDLTVSVSDSAARKTEGWWCVLVLAAYYDGL</sequence>
<feature type="compositionally biased region" description="Basic residues" evidence="6">
    <location>
        <begin position="408"/>
        <end position="418"/>
    </location>
</feature>
<proteinExistence type="inferred from homology"/>
<comment type="similarity">
    <text evidence="2">Belongs to the vir family.</text>
</comment>
<evidence type="ECO:0000256" key="1">
    <source>
        <dbReference type="ARBA" id="ARBA00004123"/>
    </source>
</evidence>
<feature type="compositionally biased region" description="Pro residues" evidence="6">
    <location>
        <begin position="443"/>
        <end position="453"/>
    </location>
</feature>
<feature type="compositionally biased region" description="Basic and acidic residues" evidence="6">
    <location>
        <begin position="419"/>
        <end position="430"/>
    </location>
</feature>
<dbReference type="Pfam" id="PF15912">
    <property type="entry name" value="VIR_N"/>
    <property type="match status" value="2"/>
</dbReference>
<comment type="subcellular location">
    <subcellularLocation>
        <location evidence="1">Nucleus</location>
    </subcellularLocation>
</comment>